<feature type="domain" description="Zn(2)-C6 fungal-type" evidence="2">
    <location>
        <begin position="10"/>
        <end position="38"/>
    </location>
</feature>
<dbReference type="Pfam" id="PF00172">
    <property type="entry name" value="Zn_clus"/>
    <property type="match status" value="1"/>
</dbReference>
<sequence length="520" mass="59330">MVYHGLLSKGCERCRKRKVKCDERKPTCLRCEKSKALCMGYRKLSDFLFRDESEKVIKKAHRRSAEANSTLMHKDLEIYTSFPDDDRPSFDDENSSPLPLSRPNQYDYCMKDQLHELPRPTSLSQPLEQLGANFFFTKYTSSEAPFAGEYHDWLTSSYASEDPIVYLAIEAVGMAGISNVSYAPAMVSKSAEKYCKALAALKQALSDPGQMMKDTTLMAVILLGMFEMIRFATWDRYEYWKAHIKGAMVLLALRGFQQFSRKRGGLLFILIRSQILTACMHQNIPVPTALLQTSLNFRSSAIRSEWQHQNVASPNSMSDMSFRVIDLRAAIANGEIFDAQIIHAKALEIESDLVSWRWTLPNGWRYDTIRNRSEPEAFMGMGHVYRSRWIAEIWNNWRTLRIVVNQIIIQTQLCLPVSSTSREARARSIIKQLSTDICISTTSFTNTPRVLSLVRPLYLVASEHVNHLDMRRFAASLMQKIGVDMGVQQATLLASTLSAELKEDFVLGSEKYKVPMVPFF</sequence>
<gene>
    <name evidence="3" type="ORF">K504DRAFT_404180</name>
</gene>
<evidence type="ECO:0000256" key="1">
    <source>
        <dbReference type="ARBA" id="ARBA00023242"/>
    </source>
</evidence>
<dbReference type="PROSITE" id="PS50048">
    <property type="entry name" value="ZN2_CY6_FUNGAL_2"/>
    <property type="match status" value="1"/>
</dbReference>
<dbReference type="Proteomes" id="UP000799428">
    <property type="component" value="Unassembled WGS sequence"/>
</dbReference>
<dbReference type="InterPro" id="IPR001138">
    <property type="entry name" value="Zn2Cys6_DnaBD"/>
</dbReference>
<evidence type="ECO:0000313" key="4">
    <source>
        <dbReference type="Proteomes" id="UP000799428"/>
    </source>
</evidence>
<dbReference type="SUPFAM" id="SSF57701">
    <property type="entry name" value="Zn2/Cys6 DNA-binding domain"/>
    <property type="match status" value="1"/>
</dbReference>
<dbReference type="GO" id="GO:0000981">
    <property type="term" value="F:DNA-binding transcription factor activity, RNA polymerase II-specific"/>
    <property type="evidence" value="ECO:0007669"/>
    <property type="project" value="InterPro"/>
</dbReference>
<dbReference type="InterPro" id="IPR053175">
    <property type="entry name" value="DHMBA_Reg_Transcription_Factor"/>
</dbReference>
<dbReference type="PROSITE" id="PS00463">
    <property type="entry name" value="ZN2_CY6_FUNGAL_1"/>
    <property type="match status" value="1"/>
</dbReference>
<dbReference type="AlphaFoldDB" id="A0A6G1KEI8"/>
<keyword evidence="4" id="KW-1185">Reference proteome</keyword>
<accession>A0A6G1KEI8</accession>
<organism evidence="3 4">
    <name type="scientific">Pleomassaria siparia CBS 279.74</name>
    <dbReference type="NCBI Taxonomy" id="1314801"/>
    <lineage>
        <taxon>Eukaryota</taxon>
        <taxon>Fungi</taxon>
        <taxon>Dikarya</taxon>
        <taxon>Ascomycota</taxon>
        <taxon>Pezizomycotina</taxon>
        <taxon>Dothideomycetes</taxon>
        <taxon>Pleosporomycetidae</taxon>
        <taxon>Pleosporales</taxon>
        <taxon>Pleomassariaceae</taxon>
        <taxon>Pleomassaria</taxon>
    </lineage>
</organism>
<dbReference type="SMART" id="SM00066">
    <property type="entry name" value="GAL4"/>
    <property type="match status" value="1"/>
</dbReference>
<dbReference type="EMBL" id="MU005768">
    <property type="protein sequence ID" value="KAF2711043.1"/>
    <property type="molecule type" value="Genomic_DNA"/>
</dbReference>
<dbReference type="OrthoDB" id="5429770at2759"/>
<name>A0A6G1KEI8_9PLEO</name>
<dbReference type="CDD" id="cd00067">
    <property type="entry name" value="GAL4"/>
    <property type="match status" value="1"/>
</dbReference>
<dbReference type="Gene3D" id="4.10.240.10">
    <property type="entry name" value="Zn(2)-C6 fungal-type DNA-binding domain"/>
    <property type="match status" value="1"/>
</dbReference>
<dbReference type="GO" id="GO:0008270">
    <property type="term" value="F:zinc ion binding"/>
    <property type="evidence" value="ECO:0007669"/>
    <property type="project" value="InterPro"/>
</dbReference>
<keyword evidence="1" id="KW-0539">Nucleus</keyword>
<evidence type="ECO:0000313" key="3">
    <source>
        <dbReference type="EMBL" id="KAF2711043.1"/>
    </source>
</evidence>
<protein>
    <recommendedName>
        <fullName evidence="2">Zn(2)-C6 fungal-type domain-containing protein</fullName>
    </recommendedName>
</protein>
<dbReference type="InterPro" id="IPR036864">
    <property type="entry name" value="Zn2-C6_fun-type_DNA-bd_sf"/>
</dbReference>
<evidence type="ECO:0000259" key="2">
    <source>
        <dbReference type="PROSITE" id="PS50048"/>
    </source>
</evidence>
<proteinExistence type="predicted"/>
<dbReference type="PANTHER" id="PTHR38791">
    <property type="entry name" value="ZN(II)2CYS6 TRANSCRIPTION FACTOR (EUROFUNG)-RELATED-RELATED"/>
    <property type="match status" value="1"/>
</dbReference>
<reference evidence="3" key="1">
    <citation type="journal article" date="2020" name="Stud. Mycol.">
        <title>101 Dothideomycetes genomes: a test case for predicting lifestyles and emergence of pathogens.</title>
        <authorList>
            <person name="Haridas S."/>
            <person name="Albert R."/>
            <person name="Binder M."/>
            <person name="Bloem J."/>
            <person name="Labutti K."/>
            <person name="Salamov A."/>
            <person name="Andreopoulos B."/>
            <person name="Baker S."/>
            <person name="Barry K."/>
            <person name="Bills G."/>
            <person name="Bluhm B."/>
            <person name="Cannon C."/>
            <person name="Castanera R."/>
            <person name="Culley D."/>
            <person name="Daum C."/>
            <person name="Ezra D."/>
            <person name="Gonzalez J."/>
            <person name="Henrissat B."/>
            <person name="Kuo A."/>
            <person name="Liang C."/>
            <person name="Lipzen A."/>
            <person name="Lutzoni F."/>
            <person name="Magnuson J."/>
            <person name="Mondo S."/>
            <person name="Nolan M."/>
            <person name="Ohm R."/>
            <person name="Pangilinan J."/>
            <person name="Park H.-J."/>
            <person name="Ramirez L."/>
            <person name="Alfaro M."/>
            <person name="Sun H."/>
            <person name="Tritt A."/>
            <person name="Yoshinaga Y."/>
            <person name="Zwiers L.-H."/>
            <person name="Turgeon B."/>
            <person name="Goodwin S."/>
            <person name="Spatafora J."/>
            <person name="Crous P."/>
            <person name="Grigoriev I."/>
        </authorList>
    </citation>
    <scope>NUCLEOTIDE SEQUENCE</scope>
    <source>
        <strain evidence="3">CBS 279.74</strain>
    </source>
</reference>